<dbReference type="Proteomes" id="UP000050416">
    <property type="component" value="Unassembled WGS sequence"/>
</dbReference>
<evidence type="ECO:0000259" key="1">
    <source>
        <dbReference type="PROSITE" id="PS51819"/>
    </source>
</evidence>
<organism evidence="2 3">
    <name type="scientific">Marinobacter excellens HL-55</name>
    <dbReference type="NCBI Taxonomy" id="1305731"/>
    <lineage>
        <taxon>Bacteria</taxon>
        <taxon>Pseudomonadati</taxon>
        <taxon>Pseudomonadota</taxon>
        <taxon>Gammaproteobacteria</taxon>
        <taxon>Pseudomonadales</taxon>
        <taxon>Marinobacteraceae</taxon>
        <taxon>Marinobacter</taxon>
    </lineage>
</organism>
<gene>
    <name evidence="2" type="ORF">HLUCCX14_08700</name>
</gene>
<dbReference type="CDD" id="cd07262">
    <property type="entry name" value="VOC_like"/>
    <property type="match status" value="1"/>
</dbReference>
<evidence type="ECO:0000313" key="2">
    <source>
        <dbReference type="EMBL" id="KPQ28957.1"/>
    </source>
</evidence>
<keyword evidence="2" id="KW-0456">Lyase</keyword>
<dbReference type="InterPro" id="IPR037523">
    <property type="entry name" value="VOC_core"/>
</dbReference>
<dbReference type="InterPro" id="IPR004360">
    <property type="entry name" value="Glyas_Fos-R_dOase_dom"/>
</dbReference>
<dbReference type="Gene3D" id="3.10.180.10">
    <property type="entry name" value="2,3-Dihydroxybiphenyl 1,2-Dioxygenase, domain 1"/>
    <property type="match status" value="1"/>
</dbReference>
<dbReference type="STRING" id="1305731.GCA_000934705_02987"/>
<dbReference type="GO" id="GO:0016829">
    <property type="term" value="F:lyase activity"/>
    <property type="evidence" value="ECO:0007669"/>
    <property type="project" value="UniProtKB-KW"/>
</dbReference>
<protein>
    <submittedName>
        <fullName evidence="2">Putative lyase</fullName>
    </submittedName>
</protein>
<dbReference type="InterPro" id="IPR029068">
    <property type="entry name" value="Glyas_Bleomycin-R_OHBP_Dase"/>
</dbReference>
<dbReference type="SUPFAM" id="SSF54593">
    <property type="entry name" value="Glyoxalase/Bleomycin resistance protein/Dihydroxybiphenyl dioxygenase"/>
    <property type="match status" value="1"/>
</dbReference>
<dbReference type="Pfam" id="PF00903">
    <property type="entry name" value="Glyoxalase"/>
    <property type="match status" value="1"/>
</dbReference>
<dbReference type="AlphaFoldDB" id="A0A0P7ZA28"/>
<comment type="caution">
    <text evidence="2">The sequence shown here is derived from an EMBL/GenBank/DDBJ whole genome shotgun (WGS) entry which is preliminary data.</text>
</comment>
<dbReference type="PANTHER" id="PTHR35006">
    <property type="entry name" value="GLYOXALASE FAMILY PROTEIN (AFU_ORTHOLOGUE AFUA_5G14830)"/>
    <property type="match status" value="1"/>
</dbReference>
<dbReference type="PATRIC" id="fig|1305731.5.peg.79"/>
<accession>A0A0P7ZA28</accession>
<dbReference type="PANTHER" id="PTHR35006:SF2">
    <property type="entry name" value="GLYOXALASE FAMILY PROTEIN (AFU_ORTHOLOGUE AFUA_5G14830)"/>
    <property type="match status" value="1"/>
</dbReference>
<sequence>MIGYVTLGVSDMNKAKQFYTDLLGELGGKVLLDMERIAFIGKDMGSPMLAVCTPFNGEPNHPGNGNMLALQPGSKEAVDKFYHKAIELGATCDGEPGQRIPDMFYGAYVRDPDGNKLAFFQFG</sequence>
<evidence type="ECO:0000313" key="3">
    <source>
        <dbReference type="Proteomes" id="UP000050416"/>
    </source>
</evidence>
<proteinExistence type="predicted"/>
<feature type="domain" description="VOC" evidence="1">
    <location>
        <begin position="1"/>
        <end position="122"/>
    </location>
</feature>
<dbReference type="PROSITE" id="PS51819">
    <property type="entry name" value="VOC"/>
    <property type="match status" value="1"/>
</dbReference>
<name>A0A0P7ZA28_9GAMM</name>
<dbReference type="EMBL" id="LJZQ01000010">
    <property type="protein sequence ID" value="KPQ28957.1"/>
    <property type="molecule type" value="Genomic_DNA"/>
</dbReference>
<dbReference type="OrthoDB" id="9800438at2"/>
<reference evidence="2 3" key="1">
    <citation type="submission" date="2015-09" db="EMBL/GenBank/DDBJ databases">
        <title>Identification and resolution of microdiversity through metagenomic sequencing of parallel consortia.</title>
        <authorList>
            <person name="Nelson W.C."/>
            <person name="Romine M.F."/>
            <person name="Lindemann S.R."/>
        </authorList>
    </citation>
    <scope>NUCLEOTIDE SEQUENCE [LARGE SCALE GENOMIC DNA]</scope>
    <source>
        <strain evidence="2">HL-55</strain>
    </source>
</reference>